<evidence type="ECO:0000256" key="1">
    <source>
        <dbReference type="SAM" id="Phobius"/>
    </source>
</evidence>
<keyword evidence="4" id="KW-1185">Reference proteome</keyword>
<keyword evidence="1" id="KW-0472">Membrane</keyword>
<dbReference type="Proteomes" id="UP000663870">
    <property type="component" value="Unassembled WGS sequence"/>
</dbReference>
<gene>
    <name evidence="3" type="ORF">JXQ802_LOCUS41435</name>
    <name evidence="2" type="ORF">PYM288_LOCUS26654</name>
</gene>
<evidence type="ECO:0000313" key="4">
    <source>
        <dbReference type="Proteomes" id="UP000663870"/>
    </source>
</evidence>
<dbReference type="EMBL" id="CAJNOL010002641">
    <property type="protein sequence ID" value="CAF1518639.1"/>
    <property type="molecule type" value="Genomic_DNA"/>
</dbReference>
<feature type="transmembrane region" description="Helical" evidence="1">
    <location>
        <begin position="46"/>
        <end position="72"/>
    </location>
</feature>
<keyword evidence="1" id="KW-1133">Transmembrane helix</keyword>
<keyword evidence="1" id="KW-0812">Transmembrane</keyword>
<protein>
    <submittedName>
        <fullName evidence="3">Uncharacterized protein</fullName>
    </submittedName>
</protein>
<accession>A0A815UF49</accession>
<evidence type="ECO:0000313" key="2">
    <source>
        <dbReference type="EMBL" id="CAF1236544.1"/>
    </source>
</evidence>
<comment type="caution">
    <text evidence="3">The sequence shown here is derived from an EMBL/GenBank/DDBJ whole genome shotgun (WGS) entry which is preliminary data.</text>
</comment>
<evidence type="ECO:0000313" key="3">
    <source>
        <dbReference type="EMBL" id="CAF1518639.1"/>
    </source>
</evidence>
<dbReference type="Proteomes" id="UP000663854">
    <property type="component" value="Unassembled WGS sequence"/>
</dbReference>
<reference evidence="3" key="1">
    <citation type="submission" date="2021-02" db="EMBL/GenBank/DDBJ databases">
        <authorList>
            <person name="Nowell W R."/>
        </authorList>
    </citation>
    <scope>NUCLEOTIDE SEQUENCE</scope>
</reference>
<proteinExistence type="predicted"/>
<sequence>MKSFLGRIPIDAATVTPSVPSHKATAVGSPEDFENSWRSKFLKIPVLILGIVQAVLTLLIIILEIASLAVFNYQPTGAGIWCSISFVIAAILTIMLGKYI</sequence>
<dbReference type="EMBL" id="CAJNOH010001629">
    <property type="protein sequence ID" value="CAF1236544.1"/>
    <property type="molecule type" value="Genomic_DNA"/>
</dbReference>
<name>A0A815UF49_9BILA</name>
<feature type="transmembrane region" description="Helical" evidence="1">
    <location>
        <begin position="78"/>
        <end position="97"/>
    </location>
</feature>
<dbReference type="AlphaFoldDB" id="A0A815UF49"/>
<organism evidence="3 4">
    <name type="scientific">Rotaria sordida</name>
    <dbReference type="NCBI Taxonomy" id="392033"/>
    <lineage>
        <taxon>Eukaryota</taxon>
        <taxon>Metazoa</taxon>
        <taxon>Spiralia</taxon>
        <taxon>Gnathifera</taxon>
        <taxon>Rotifera</taxon>
        <taxon>Eurotatoria</taxon>
        <taxon>Bdelloidea</taxon>
        <taxon>Philodinida</taxon>
        <taxon>Philodinidae</taxon>
        <taxon>Rotaria</taxon>
    </lineage>
</organism>